<dbReference type="AlphaFoldDB" id="S9SBP7"/>
<evidence type="ECO:0000313" key="2">
    <source>
        <dbReference type="EMBL" id="EPY02114.1"/>
    </source>
</evidence>
<evidence type="ECO:0000256" key="1">
    <source>
        <dbReference type="SAM" id="MobiDB-lite"/>
    </source>
</evidence>
<protein>
    <submittedName>
        <fullName evidence="2">Methyl-accepting chemotaxis protein</fullName>
    </submittedName>
</protein>
<dbReference type="EMBL" id="AQPH01000021">
    <property type="protein sequence ID" value="EPY02114.1"/>
    <property type="molecule type" value="Genomic_DNA"/>
</dbReference>
<gene>
    <name evidence="2" type="ORF">K678_07542</name>
</gene>
<proteinExistence type="predicted"/>
<name>S9SBP7_MAGFU</name>
<reference evidence="2 3" key="1">
    <citation type="submission" date="2013-04" db="EMBL/GenBank/DDBJ databases">
        <authorList>
            <person name="Kuznetsov B."/>
            <person name="Ivanovsky R."/>
        </authorList>
    </citation>
    <scope>NUCLEOTIDE SEQUENCE [LARGE SCALE GENOMIC DNA]</scope>
    <source>
        <strain evidence="2 3">MGU-K5</strain>
    </source>
</reference>
<feature type="region of interest" description="Disordered" evidence="1">
    <location>
        <begin position="13"/>
        <end position="32"/>
    </location>
</feature>
<evidence type="ECO:0000313" key="3">
    <source>
        <dbReference type="Proteomes" id="UP000015350"/>
    </source>
</evidence>
<accession>S9SBP7</accession>
<dbReference type="Proteomes" id="UP000015350">
    <property type="component" value="Unassembled WGS sequence"/>
</dbReference>
<dbReference type="eggNOG" id="COG0840">
    <property type="taxonomic scope" value="Bacteria"/>
</dbReference>
<dbReference type="RefSeq" id="WP_021131858.1">
    <property type="nucleotide sequence ID" value="NZ_AQPH01000021.1"/>
</dbReference>
<sequence length="286" mass="30192">MSDHDPTIDLVAPGHGADITPLAPPSDHHGHTQTLDERLLGMRLSGLALDMVDLLDRTLHDRSGDIRRWAAEPAVRACLSGRPTSATAIREVARIIADRAFYLDLWIIDAQGRVVATGRPARSSTRIGVDASGEPWFRDALGLGPGGSVISDIAAIPGCGNAATLAFAAAIGGSDPTEPAHGVIALFFDWHGQTTPLLHHARQRGGGAGVRCLLLNPRQQVMADTDATGRCAHPGPVTPGLAACGWYKDANDIVIGYARCPNHQNGAGQGWIGIVARRATRNSHIH</sequence>
<dbReference type="OrthoDB" id="7357282at2"/>
<comment type="caution">
    <text evidence="2">The sequence shown here is derived from an EMBL/GenBank/DDBJ whole genome shotgun (WGS) entry which is preliminary data.</text>
</comment>
<dbReference type="Gene3D" id="3.30.450.20">
    <property type="entry name" value="PAS domain"/>
    <property type="match status" value="1"/>
</dbReference>
<organism evidence="2 3">
    <name type="scientific">Magnetospirillum fulvum MGU-K5</name>
    <dbReference type="NCBI Taxonomy" id="1316936"/>
    <lineage>
        <taxon>Bacteria</taxon>
        <taxon>Pseudomonadati</taxon>
        <taxon>Pseudomonadota</taxon>
        <taxon>Alphaproteobacteria</taxon>
        <taxon>Rhodospirillales</taxon>
        <taxon>Rhodospirillaceae</taxon>
        <taxon>Magnetospirillum</taxon>
    </lineage>
</organism>
<dbReference type="STRING" id="1316936.K678_07542"/>